<proteinExistence type="predicted"/>
<dbReference type="EMBL" id="BLLN01000003">
    <property type="protein sequence ID" value="GFH72698.1"/>
    <property type="molecule type" value="Genomic_DNA"/>
</dbReference>
<dbReference type="InterPro" id="IPR036866">
    <property type="entry name" value="RibonucZ/Hydroxyglut_hydro"/>
</dbReference>
<protein>
    <recommendedName>
        <fullName evidence="3">MBL fold metallo-hydrolase</fullName>
    </recommendedName>
</protein>
<dbReference type="PANTHER" id="PTHR43084">
    <property type="entry name" value="PERSULFIDE DIOXYGENASE ETHE1"/>
    <property type="match status" value="1"/>
</dbReference>
<reference evidence="1 2" key="1">
    <citation type="submission" date="2020-02" db="EMBL/GenBank/DDBJ databases">
        <title>Whole genome shotgun sequence of Streptomyces diastaticus subsp. diastaticus NBRC 13412.</title>
        <authorList>
            <person name="Ichikawa N."/>
            <person name="Komaki H."/>
            <person name="Tamura T."/>
        </authorList>
    </citation>
    <scope>NUCLEOTIDE SEQUENCE [LARGE SCALE GENOMIC DNA]</scope>
    <source>
        <strain evidence="1 2">NBRC 13412</strain>
    </source>
</reference>
<evidence type="ECO:0000313" key="1">
    <source>
        <dbReference type="EMBL" id="GFH72698.1"/>
    </source>
</evidence>
<accession>A0ABQ1CQW4</accession>
<dbReference type="Proteomes" id="UP000472710">
    <property type="component" value="Unassembled WGS sequence"/>
</dbReference>
<evidence type="ECO:0008006" key="3">
    <source>
        <dbReference type="Google" id="ProtNLM"/>
    </source>
</evidence>
<evidence type="ECO:0000313" key="2">
    <source>
        <dbReference type="Proteomes" id="UP000472710"/>
    </source>
</evidence>
<name>A0ABQ1CQW4_STRDI</name>
<comment type="caution">
    <text evidence="1">The sequence shown here is derived from an EMBL/GenBank/DDBJ whole genome shotgun (WGS) entry which is preliminary data.</text>
</comment>
<organism evidence="1 2">
    <name type="scientific">Streptomyces diastaticus subsp. diastaticus</name>
    <dbReference type="NCBI Taxonomy" id="68040"/>
    <lineage>
        <taxon>Bacteria</taxon>
        <taxon>Bacillati</taxon>
        <taxon>Actinomycetota</taxon>
        <taxon>Actinomycetes</taxon>
        <taxon>Kitasatosporales</taxon>
        <taxon>Streptomycetaceae</taxon>
        <taxon>Streptomyces</taxon>
        <taxon>Streptomyces diastaticus group</taxon>
    </lineage>
</organism>
<dbReference type="InterPro" id="IPR051682">
    <property type="entry name" value="Mito_Persulfide_Diox"/>
</dbReference>
<dbReference type="SUPFAM" id="SSF56281">
    <property type="entry name" value="Metallo-hydrolase/oxidoreductase"/>
    <property type="match status" value="1"/>
</dbReference>
<sequence>MRITHVVASHVHNDHVTGDLELARITGAAYLVPADANVPSARVPVSDGDTVTVEEGPQLRAVATPGHIPHHTTSVLAEQGDPVAAFTGASLLIDTVDRPDLVDPA</sequence>
<dbReference type="Gene3D" id="3.60.15.10">
    <property type="entry name" value="Ribonuclease Z/Hydroxyacylglutathione hydrolase-like"/>
    <property type="match status" value="1"/>
</dbReference>
<gene>
    <name evidence="1" type="ORF">Sdia_34660</name>
</gene>
<dbReference type="PANTHER" id="PTHR43084:SF1">
    <property type="entry name" value="PERSULFIDE DIOXYGENASE ETHE1, MITOCHONDRIAL"/>
    <property type="match status" value="1"/>
</dbReference>
<keyword evidence="2" id="KW-1185">Reference proteome</keyword>